<dbReference type="RefSeq" id="WP_004910753.1">
    <property type="nucleotide sequence ID" value="NZ_BMBQ01000005.1"/>
</dbReference>
<evidence type="ECO:0000313" key="1">
    <source>
        <dbReference type="EMBL" id="ORI97871.1"/>
    </source>
</evidence>
<dbReference type="Proteomes" id="UP000192288">
    <property type="component" value="Unassembled WGS sequence"/>
</dbReference>
<dbReference type="OrthoDB" id="2084171at2"/>
<dbReference type="EMBL" id="MPLS01000013">
    <property type="protein sequence ID" value="ORI97871.1"/>
    <property type="molecule type" value="Genomic_DNA"/>
</dbReference>
<proteinExistence type="predicted"/>
<name>A0A1X0VDW2_LEUPS</name>
<sequence length="99" mass="11785">MTKYYIYKVHYTDNHDQFDEVEVFRTIDGQKFSIKTTTKIKRDAMIEKMMAGVIFETIHQKFGSTKWYRGKEIIIDDDSYIKTESSVKKSDNLGRLPEY</sequence>
<accession>A0A1X0VDW2</accession>
<reference evidence="2 4" key="2">
    <citation type="submission" date="2019-06" db="EMBL/GenBank/DDBJ databases">
        <title>Genome analyses of bacteria isolated from kimchi.</title>
        <authorList>
            <person name="Lee S."/>
            <person name="Ahn S."/>
            <person name="Roh S."/>
        </authorList>
    </citation>
    <scope>NUCLEOTIDE SEQUENCE [LARGE SCALE GENOMIC DNA]</scope>
    <source>
        <strain evidence="2 4">CBA3630</strain>
    </source>
</reference>
<evidence type="ECO:0000313" key="2">
    <source>
        <dbReference type="EMBL" id="QEA43008.1"/>
    </source>
</evidence>
<dbReference type="KEGG" id="lpse:FGL85_11045"/>
<evidence type="ECO:0000313" key="3">
    <source>
        <dbReference type="Proteomes" id="UP000192288"/>
    </source>
</evidence>
<dbReference type="EMBL" id="CP042383">
    <property type="protein sequence ID" value="QEA43008.1"/>
    <property type="molecule type" value="Genomic_DNA"/>
</dbReference>
<protein>
    <submittedName>
        <fullName evidence="2">DUF3892 domain-containing protein</fullName>
    </submittedName>
</protein>
<reference evidence="1 3" key="1">
    <citation type="journal article" date="2017" name="Front. Microbiol.">
        <title>Genomic Characterization of Dairy Associated Leuconostoc Species and Diversity of Leuconostocs in Undefined Mixed Mesophilic Starter Cultures.</title>
        <authorList>
            <person name="Frantzen C.A."/>
            <person name="Kot W."/>
            <person name="Pedersen T.B."/>
            <person name="Ardo Y.M."/>
            <person name="Broadbent J.R."/>
            <person name="Neve H."/>
            <person name="Hansen L.H."/>
            <person name="Dal Bello F."/>
            <person name="Ostlie H.M."/>
            <person name="Kleppen H.P."/>
            <person name="Vogensen F.K."/>
            <person name="Holo H."/>
        </authorList>
    </citation>
    <scope>NUCLEOTIDE SEQUENCE [LARGE SCALE GENOMIC DNA]</scope>
    <source>
        <strain evidence="1 3">LMGCF08</strain>
    </source>
</reference>
<dbReference type="Proteomes" id="UP000321296">
    <property type="component" value="Chromosome"/>
</dbReference>
<organism evidence="1 3">
    <name type="scientific">Leuconostoc pseudomesenteroides</name>
    <dbReference type="NCBI Taxonomy" id="33968"/>
    <lineage>
        <taxon>Bacteria</taxon>
        <taxon>Bacillati</taxon>
        <taxon>Bacillota</taxon>
        <taxon>Bacilli</taxon>
        <taxon>Lactobacillales</taxon>
        <taxon>Lactobacillaceae</taxon>
        <taxon>Leuconostoc</taxon>
    </lineage>
</organism>
<dbReference type="AlphaFoldDB" id="A0A1X0VDW2"/>
<gene>
    <name evidence="1" type="ORF">BMR96_05115</name>
    <name evidence="2" type="ORF">FGL85_11045</name>
</gene>
<evidence type="ECO:0000313" key="4">
    <source>
        <dbReference type="Proteomes" id="UP000321296"/>
    </source>
</evidence>
<dbReference type="GeneID" id="97231135"/>